<proteinExistence type="predicted"/>
<gene>
    <name evidence="3" type="ORF">J1C50_13995</name>
</gene>
<feature type="chain" id="PRO_5046228120" evidence="2">
    <location>
        <begin position="25"/>
        <end position="100"/>
    </location>
</feature>
<comment type="caution">
    <text evidence="3">The sequence shown here is derived from an EMBL/GenBank/DDBJ whole genome shotgun (WGS) entry which is preliminary data.</text>
</comment>
<sequence length="100" mass="10263">MKKQIILSIAMTSLLGLGADSALAAEASQPAQEVKSQSGHGGKCASGKCGTVKMYEKADIKHNPQDQLVRARDGKCGKTGQGIHPSKAGPGKMVEGVCGQ</sequence>
<feature type="signal peptide" evidence="2">
    <location>
        <begin position="1"/>
        <end position="24"/>
    </location>
</feature>
<evidence type="ECO:0000313" key="3">
    <source>
        <dbReference type="EMBL" id="MBO0416622.1"/>
    </source>
</evidence>
<evidence type="ECO:0000313" key="4">
    <source>
        <dbReference type="Proteomes" id="UP000664349"/>
    </source>
</evidence>
<evidence type="ECO:0000256" key="1">
    <source>
        <dbReference type="SAM" id="MobiDB-lite"/>
    </source>
</evidence>
<evidence type="ECO:0000256" key="2">
    <source>
        <dbReference type="SAM" id="SignalP"/>
    </source>
</evidence>
<dbReference type="RefSeq" id="WP_043593164.1">
    <property type="nucleotide sequence ID" value="NZ_JAEILV010000009.1"/>
</dbReference>
<accession>A0ABS3GNN0</accession>
<organism evidence="3 4">
    <name type="scientific">Chromobacterium haemolyticum</name>
    <dbReference type="NCBI Taxonomy" id="394935"/>
    <lineage>
        <taxon>Bacteria</taxon>
        <taxon>Pseudomonadati</taxon>
        <taxon>Pseudomonadota</taxon>
        <taxon>Betaproteobacteria</taxon>
        <taxon>Neisseriales</taxon>
        <taxon>Chromobacteriaceae</taxon>
        <taxon>Chromobacterium</taxon>
    </lineage>
</organism>
<keyword evidence="4" id="KW-1185">Reference proteome</keyword>
<reference evidence="3 4" key="1">
    <citation type="submission" date="2021-03" db="EMBL/GenBank/DDBJ databases">
        <title>First Case of infection caused by Chromobacterium haemolyticum derived from water in China.</title>
        <authorList>
            <person name="Chen J."/>
            <person name="Liu C."/>
        </authorList>
    </citation>
    <scope>NUCLEOTIDE SEQUENCE [LARGE SCALE GENOMIC DNA]</scope>
    <source>
        <strain evidence="3 4">WJ-5</strain>
    </source>
</reference>
<name>A0ABS3GNN0_9NEIS</name>
<protein>
    <submittedName>
        <fullName evidence="3">Uncharacterized protein</fullName>
    </submittedName>
</protein>
<feature type="region of interest" description="Disordered" evidence="1">
    <location>
        <begin position="74"/>
        <end position="100"/>
    </location>
</feature>
<keyword evidence="2" id="KW-0732">Signal</keyword>
<dbReference type="Proteomes" id="UP000664349">
    <property type="component" value="Unassembled WGS sequence"/>
</dbReference>
<dbReference type="EMBL" id="JAFLRD010000010">
    <property type="protein sequence ID" value="MBO0416622.1"/>
    <property type="molecule type" value="Genomic_DNA"/>
</dbReference>